<evidence type="ECO:0000256" key="4">
    <source>
        <dbReference type="ARBA" id="ARBA00022989"/>
    </source>
</evidence>
<protein>
    <submittedName>
        <fullName evidence="10">ABC transporter permease</fullName>
    </submittedName>
</protein>
<dbReference type="PANTHER" id="PTHR30572">
    <property type="entry name" value="MEMBRANE COMPONENT OF TRANSPORTER-RELATED"/>
    <property type="match status" value="1"/>
</dbReference>
<dbReference type="Pfam" id="PF12704">
    <property type="entry name" value="MacB_PCD"/>
    <property type="match status" value="2"/>
</dbReference>
<sequence>MSLLRQITYGVRALLQRGRRERDVADEVSQFFEDAEAEWRERGLSPEEARRAVHREAGGMAAARERANEYGWENGVKILLDDVRFAIRQLWKHPAFTATAVLTLALGIGANTAIFTVVERVLLAPLPYNNADRLALLKTYRSQLGRAIPRVTGPDGADIRGQAKSLKVVSLYGGGNLGVQLADHAAFATVTTADANFGRVFGLKPVAGRLYGDSEAKRSAMVSERFATDNFGTVQTAVGKILRVEGEPAEIVGVLPAGFDYPNGTQVWVATSLSPESKSRTAFNYKAVALLQEGSGPHQVQAELQALSKQLEAAYPKENKGKVLTVVPLKEALTGDAKTTLIFLWGAAGLILLIACVNVMHLELVRGMERQRELAIRRALGSSRWRVMRPVFLESLLVALMGGLTGVALAFPALKVLVALAPKDLPRAAEIAPNGWVLGFALVLSAGTALASAMLPALRAAKVDPAEALKCDSSRGITRKGSGRLRDGLVVAEVAATFVLAVGASLLLRTVMTLNVRDMGYETRQMLVVDADAPAKNEQDHLQAAAMFERLFGELRQLPGVQRAAGVMGLPTGNYGSNGYYESSGGLPIDKDHQPWANFSVVSPGYFGAMGVPLKRGREFSQEDTHDNGMVAVISEAVAKQSFGDADPIGKQIRCGLDSDKWMTVVGVVGDVRQESPAELPGPALYMPLTQHPFYANQIHIVLRTGVKPLSLMNAVDAKIAQANPLIARRYTTMDSMLDKSMATETFRAVLLSTFAGVGLLLAMLGVYGTVAYSVAQRRFEFGVRMAFGAERRTILWSVLKHASRMACIGILLGGVLSAVSARLVESMLVGVRPTDLVSLVVVSMLLLLTALTAALAPGWSATRVSPVEALRAE</sequence>
<evidence type="ECO:0000256" key="2">
    <source>
        <dbReference type="ARBA" id="ARBA00022475"/>
    </source>
</evidence>
<keyword evidence="11" id="KW-1185">Reference proteome</keyword>
<evidence type="ECO:0000256" key="6">
    <source>
        <dbReference type="ARBA" id="ARBA00038076"/>
    </source>
</evidence>
<dbReference type="KEGG" id="talb:FTW19_01870"/>
<evidence type="ECO:0000256" key="3">
    <source>
        <dbReference type="ARBA" id="ARBA00022692"/>
    </source>
</evidence>
<dbReference type="Proteomes" id="UP000321820">
    <property type="component" value="Chromosome"/>
</dbReference>
<feature type="transmembrane region" description="Helical" evidence="7">
    <location>
        <begin position="837"/>
        <end position="857"/>
    </location>
</feature>
<feature type="transmembrane region" description="Helical" evidence="7">
    <location>
        <begin position="434"/>
        <end position="455"/>
    </location>
</feature>
<dbReference type="InterPro" id="IPR050250">
    <property type="entry name" value="Macrolide_Exporter_MacB"/>
</dbReference>
<keyword evidence="4 7" id="KW-1133">Transmembrane helix</keyword>
<feature type="transmembrane region" description="Helical" evidence="7">
    <location>
        <begin position="391"/>
        <end position="414"/>
    </location>
</feature>
<feature type="transmembrane region" description="Helical" evidence="7">
    <location>
        <begin position="489"/>
        <end position="508"/>
    </location>
</feature>
<feature type="transmembrane region" description="Helical" evidence="7">
    <location>
        <begin position="750"/>
        <end position="776"/>
    </location>
</feature>
<dbReference type="PANTHER" id="PTHR30572:SF4">
    <property type="entry name" value="ABC TRANSPORTER PERMEASE YTRF"/>
    <property type="match status" value="1"/>
</dbReference>
<keyword evidence="5 7" id="KW-0472">Membrane</keyword>
<gene>
    <name evidence="10" type="ORF">FTW19_01870</name>
</gene>
<feature type="transmembrane region" description="Helical" evidence="7">
    <location>
        <begin position="806"/>
        <end position="825"/>
    </location>
</feature>
<dbReference type="NCBIfam" id="TIGR03434">
    <property type="entry name" value="ADOP"/>
    <property type="match status" value="1"/>
</dbReference>
<evidence type="ECO:0000256" key="5">
    <source>
        <dbReference type="ARBA" id="ARBA00023136"/>
    </source>
</evidence>
<dbReference type="AlphaFoldDB" id="A0A5B9E8Q9"/>
<accession>A0A5B9E8Q9</accession>
<dbReference type="RefSeq" id="WP_147646031.1">
    <property type="nucleotide sequence ID" value="NZ_CP042806.1"/>
</dbReference>
<dbReference type="InterPro" id="IPR047928">
    <property type="entry name" value="Perm_prefix_1"/>
</dbReference>
<dbReference type="Pfam" id="PF02687">
    <property type="entry name" value="FtsX"/>
    <property type="match status" value="2"/>
</dbReference>
<name>A0A5B9E8Q9_9BACT</name>
<evidence type="ECO:0000313" key="11">
    <source>
        <dbReference type="Proteomes" id="UP000321820"/>
    </source>
</evidence>
<evidence type="ECO:0000259" key="9">
    <source>
        <dbReference type="Pfam" id="PF12704"/>
    </source>
</evidence>
<evidence type="ECO:0000259" key="8">
    <source>
        <dbReference type="Pfam" id="PF02687"/>
    </source>
</evidence>
<dbReference type="EMBL" id="CP042806">
    <property type="protein sequence ID" value="QEE26861.1"/>
    <property type="molecule type" value="Genomic_DNA"/>
</dbReference>
<feature type="domain" description="ABC3 transporter permease C-terminal" evidence="8">
    <location>
        <begin position="347"/>
        <end position="465"/>
    </location>
</feature>
<feature type="transmembrane region" description="Helical" evidence="7">
    <location>
        <begin position="342"/>
        <end position="362"/>
    </location>
</feature>
<dbReference type="InterPro" id="IPR025857">
    <property type="entry name" value="MacB_PCD"/>
</dbReference>
<organism evidence="10 11">
    <name type="scientific">Terriglobus albidus</name>
    <dbReference type="NCBI Taxonomy" id="1592106"/>
    <lineage>
        <taxon>Bacteria</taxon>
        <taxon>Pseudomonadati</taxon>
        <taxon>Acidobacteriota</taxon>
        <taxon>Terriglobia</taxon>
        <taxon>Terriglobales</taxon>
        <taxon>Acidobacteriaceae</taxon>
        <taxon>Terriglobus</taxon>
    </lineage>
</organism>
<feature type="domain" description="MacB-like periplasmic core" evidence="9">
    <location>
        <begin position="519"/>
        <end position="717"/>
    </location>
</feature>
<feature type="domain" description="ABC3 transporter permease C-terminal" evidence="8">
    <location>
        <begin position="754"/>
        <end position="867"/>
    </location>
</feature>
<dbReference type="OrthoDB" id="103070at2"/>
<dbReference type="InterPro" id="IPR003838">
    <property type="entry name" value="ABC3_permease_C"/>
</dbReference>
<dbReference type="InterPro" id="IPR017800">
    <property type="entry name" value="ADOP"/>
</dbReference>
<feature type="domain" description="MacB-like periplasmic core" evidence="9">
    <location>
        <begin position="97"/>
        <end position="307"/>
    </location>
</feature>
<dbReference type="GO" id="GO:0022857">
    <property type="term" value="F:transmembrane transporter activity"/>
    <property type="evidence" value="ECO:0007669"/>
    <property type="project" value="TreeGrafter"/>
</dbReference>
<evidence type="ECO:0000256" key="7">
    <source>
        <dbReference type="SAM" id="Phobius"/>
    </source>
</evidence>
<dbReference type="GO" id="GO:0005886">
    <property type="term" value="C:plasma membrane"/>
    <property type="evidence" value="ECO:0007669"/>
    <property type="project" value="UniProtKB-SubCell"/>
</dbReference>
<keyword evidence="3 7" id="KW-0812">Transmembrane</keyword>
<evidence type="ECO:0000313" key="10">
    <source>
        <dbReference type="EMBL" id="QEE26861.1"/>
    </source>
</evidence>
<proteinExistence type="inferred from homology"/>
<keyword evidence="2" id="KW-1003">Cell membrane</keyword>
<comment type="similarity">
    <text evidence="6">Belongs to the ABC-4 integral membrane protein family.</text>
</comment>
<dbReference type="NCBIfam" id="NF038403">
    <property type="entry name" value="perm_prefix_1"/>
    <property type="match status" value="1"/>
</dbReference>
<reference evidence="10 11" key="1">
    <citation type="submission" date="2019-08" db="EMBL/GenBank/DDBJ databases">
        <title>Complete genome sequence of Terriglobus albidus strain ORNL.</title>
        <authorList>
            <person name="Podar M."/>
        </authorList>
    </citation>
    <scope>NUCLEOTIDE SEQUENCE [LARGE SCALE GENOMIC DNA]</scope>
    <source>
        <strain evidence="10 11">ORNL</strain>
    </source>
</reference>
<evidence type="ECO:0000256" key="1">
    <source>
        <dbReference type="ARBA" id="ARBA00004651"/>
    </source>
</evidence>
<comment type="subcellular location">
    <subcellularLocation>
        <location evidence="1">Cell membrane</location>
        <topology evidence="1">Multi-pass membrane protein</topology>
    </subcellularLocation>
</comment>